<evidence type="ECO:0000256" key="8">
    <source>
        <dbReference type="ARBA" id="ARBA00048679"/>
    </source>
</evidence>
<feature type="region of interest" description="Disordered" evidence="9">
    <location>
        <begin position="493"/>
        <end position="516"/>
    </location>
</feature>
<keyword evidence="4" id="KW-0547">Nucleotide-binding</keyword>
<feature type="non-terminal residue" evidence="11">
    <location>
        <position position="1171"/>
    </location>
</feature>
<dbReference type="FunFam" id="3.30.200.20:FF:000042">
    <property type="entry name" value="Aurora kinase A"/>
    <property type="match status" value="1"/>
</dbReference>
<keyword evidence="3" id="KW-0808">Transferase</keyword>
<evidence type="ECO:0000256" key="2">
    <source>
        <dbReference type="ARBA" id="ARBA00022527"/>
    </source>
</evidence>
<keyword evidence="5" id="KW-0418">Kinase</keyword>
<dbReference type="InterPro" id="IPR050236">
    <property type="entry name" value="Ser_Thr_kinase_AGC"/>
</dbReference>
<name>A0A9W8LXM6_9FUNG</name>
<dbReference type="SMART" id="SM00220">
    <property type="entry name" value="S_TKc"/>
    <property type="match status" value="1"/>
</dbReference>
<dbReference type="AlphaFoldDB" id="A0A9W8LXM6"/>
<comment type="catalytic activity">
    <reaction evidence="7">
        <text>L-threonyl-[protein] + ATP = O-phospho-L-threonyl-[protein] + ADP + H(+)</text>
        <dbReference type="Rhea" id="RHEA:46608"/>
        <dbReference type="Rhea" id="RHEA-COMP:11060"/>
        <dbReference type="Rhea" id="RHEA-COMP:11605"/>
        <dbReference type="ChEBI" id="CHEBI:15378"/>
        <dbReference type="ChEBI" id="CHEBI:30013"/>
        <dbReference type="ChEBI" id="CHEBI:30616"/>
        <dbReference type="ChEBI" id="CHEBI:61977"/>
        <dbReference type="ChEBI" id="CHEBI:456216"/>
        <dbReference type="EC" id="2.7.11.1"/>
    </reaction>
</comment>
<organism evidence="11 12">
    <name type="scientific">Coemansia brasiliensis</name>
    <dbReference type="NCBI Taxonomy" id="2650707"/>
    <lineage>
        <taxon>Eukaryota</taxon>
        <taxon>Fungi</taxon>
        <taxon>Fungi incertae sedis</taxon>
        <taxon>Zoopagomycota</taxon>
        <taxon>Kickxellomycotina</taxon>
        <taxon>Kickxellomycetes</taxon>
        <taxon>Kickxellales</taxon>
        <taxon>Kickxellaceae</taxon>
        <taxon>Coemansia</taxon>
    </lineage>
</organism>
<feature type="compositionally biased region" description="Low complexity" evidence="9">
    <location>
        <begin position="217"/>
        <end position="229"/>
    </location>
</feature>
<dbReference type="OrthoDB" id="162894at2759"/>
<feature type="compositionally biased region" description="Polar residues" evidence="9">
    <location>
        <begin position="406"/>
        <end position="424"/>
    </location>
</feature>
<dbReference type="GO" id="GO:0035556">
    <property type="term" value="P:intracellular signal transduction"/>
    <property type="evidence" value="ECO:0007669"/>
    <property type="project" value="TreeGrafter"/>
</dbReference>
<sequence>MSSVQRSASGHSVSSGISELLEPSSVSMARKDALWQVLVVSKSRADTEIDKMMRQWRETDGGVVVCAQDGESKSTVENEDAIILKVKRGHRRSTSDMKRADGDRNEFRRRVIDLTQLIRSSSVSELSNEAITRSITEQLYGLLTEQRTRFPSDANIGTLILDVLYQFSAVSQTVSQLAMPLGLFAGARGGISGDASPAVSQFPSPQLAPELATTRNSLSTLPPLTSTLVPHHDGGTGSRGLSRRDSAEHTTLVDANGTPNSSIGRAQSISAMSDVNEHRISRTASEGPPSGTVHTTRTQQASVDAYSLGSVSSQMQDSYMPSSQISGADYRSSASLPSAIVLGTSHISGRSGSSISNGLYSLSGSNQRQRLYIPPPAISQPSRMSVDILDAETDVSSRPSLDDTSLRPSLDRQPSQLSISSETGEPSALSRKRMARASLQPQPNYMFTDRSHDAASLSTPKRISRPATMFISKSRFGSLRRVSDTASQKLAHLLNDDTDSSAPTSPIDTPVRPYESTLPPRLTFVADKTPGHELSSGQSASVPAATAQMLVEMENQLRSDSHAQPAGKRSRPSIILEEQDEELSAESRQPSEKSIKATTTDRHSMVTEEIPDDQKYSGEELVVCRICECNVPRSELSAHSDVCILEQTRAMKLDEVNHRMKRIRDSVAKRLTDLKKARRWDKAAVRESERIIHIADRVLFWPVSDGQQELIVAKTKFTKYAERLQEITSHKAASVPISADNVKIPKQLPRADIETLWLARQLLVRIQEKCKIIEELMREAEISNATEVVLPTWSQLAQSNHRSPAASERTSMDFVPSQSESGSATPDVNAPVMLGKLTLSRRRSRPSRSNRRSLSRPPKPVSESTTESESQASGSRKLVSLFAALFRSNHGFGRQRDSSSLLRRKTPSLPGSSRSSSALQKTQQPALSTTSAMTNTSESNSASDANISASTPTATAAAVIDGEPVSPRTRQRNNSQLSTLRGTTEAGLRAQRMPSIEDFDFVKPISRGAFGRVYLTRKKATRDLFAIKVMRKKDMINKNMVTQALAERRALSLLSTDWVVQLYYAFHSSKHLFLVMEYLVGGDLAGLLRVWGVMDEDSARFYIGEIACAIDYLHRNSIVHRDIKPDNVILASDGHIKLTDFGLSQVAVRGGGNGNDGKKGGESTPLGDVEM</sequence>
<evidence type="ECO:0000256" key="1">
    <source>
        <dbReference type="ARBA" id="ARBA00012513"/>
    </source>
</evidence>
<evidence type="ECO:0000313" key="12">
    <source>
        <dbReference type="Proteomes" id="UP001139887"/>
    </source>
</evidence>
<gene>
    <name evidence="11" type="ORF">IWW36_004391</name>
</gene>
<dbReference type="InterPro" id="IPR000719">
    <property type="entry name" value="Prot_kinase_dom"/>
</dbReference>
<dbReference type="InterPro" id="IPR011009">
    <property type="entry name" value="Kinase-like_dom_sf"/>
</dbReference>
<feature type="compositionally biased region" description="Polar residues" evidence="9">
    <location>
        <begin position="918"/>
        <end position="936"/>
    </location>
</feature>
<dbReference type="PROSITE" id="PS00108">
    <property type="entry name" value="PROTEIN_KINASE_ST"/>
    <property type="match status" value="1"/>
</dbReference>
<dbReference type="PANTHER" id="PTHR24356:SF1">
    <property type="entry name" value="SERINE_THREONINE-PROTEIN KINASE GREATWALL"/>
    <property type="match status" value="1"/>
</dbReference>
<dbReference type="PROSITE" id="PS50011">
    <property type="entry name" value="PROTEIN_KINASE_DOM"/>
    <property type="match status" value="1"/>
</dbReference>
<evidence type="ECO:0000256" key="4">
    <source>
        <dbReference type="ARBA" id="ARBA00022741"/>
    </source>
</evidence>
<comment type="caution">
    <text evidence="11">The sequence shown here is derived from an EMBL/GenBank/DDBJ whole genome shotgun (WGS) entry which is preliminary data.</text>
</comment>
<keyword evidence="2" id="KW-0723">Serine/threonine-protein kinase</keyword>
<feature type="compositionally biased region" description="Polar residues" evidence="9">
    <location>
        <begin position="972"/>
        <end position="982"/>
    </location>
</feature>
<feature type="region of interest" description="Disordered" evidence="9">
    <location>
        <begin position="892"/>
        <end position="986"/>
    </location>
</feature>
<dbReference type="EMBL" id="JANBUW010000559">
    <property type="protein sequence ID" value="KAJ2846358.1"/>
    <property type="molecule type" value="Genomic_DNA"/>
</dbReference>
<dbReference type="GO" id="GO:0004674">
    <property type="term" value="F:protein serine/threonine kinase activity"/>
    <property type="evidence" value="ECO:0007669"/>
    <property type="project" value="UniProtKB-KW"/>
</dbReference>
<reference evidence="11" key="1">
    <citation type="submission" date="2022-07" db="EMBL/GenBank/DDBJ databases">
        <title>Phylogenomic reconstructions and comparative analyses of Kickxellomycotina fungi.</title>
        <authorList>
            <person name="Reynolds N.K."/>
            <person name="Stajich J.E."/>
            <person name="Barry K."/>
            <person name="Grigoriev I.V."/>
            <person name="Crous P."/>
            <person name="Smith M.E."/>
        </authorList>
    </citation>
    <scope>NUCLEOTIDE SEQUENCE</scope>
    <source>
        <strain evidence="11">NRRL 1566</strain>
    </source>
</reference>
<accession>A0A9W8LXM6</accession>
<feature type="compositionally biased region" description="Basic and acidic residues" evidence="9">
    <location>
        <begin position="589"/>
        <end position="604"/>
    </location>
</feature>
<dbReference type="Pfam" id="PF00069">
    <property type="entry name" value="Pkinase"/>
    <property type="match status" value="1"/>
</dbReference>
<dbReference type="PANTHER" id="PTHR24356">
    <property type="entry name" value="SERINE/THREONINE-PROTEIN KINASE"/>
    <property type="match status" value="1"/>
</dbReference>
<feature type="domain" description="Protein kinase" evidence="10">
    <location>
        <begin position="999"/>
        <end position="1171"/>
    </location>
</feature>
<evidence type="ECO:0000313" key="11">
    <source>
        <dbReference type="EMBL" id="KAJ2846358.1"/>
    </source>
</evidence>
<dbReference type="GO" id="GO:0005634">
    <property type="term" value="C:nucleus"/>
    <property type="evidence" value="ECO:0007669"/>
    <property type="project" value="TreeGrafter"/>
</dbReference>
<feature type="compositionally biased region" description="Basic residues" evidence="9">
    <location>
        <begin position="839"/>
        <end position="854"/>
    </location>
</feature>
<feature type="compositionally biased region" description="Polar residues" evidence="9">
    <location>
        <begin position="292"/>
        <end position="301"/>
    </location>
</feature>
<dbReference type="EC" id="2.7.11.1" evidence="1"/>
<feature type="region of interest" description="Disordered" evidence="9">
    <location>
        <begin position="393"/>
        <end position="460"/>
    </location>
</feature>
<dbReference type="Gene3D" id="3.30.200.20">
    <property type="entry name" value="Phosphorylase Kinase, domain 1"/>
    <property type="match status" value="1"/>
</dbReference>
<keyword evidence="12" id="KW-1185">Reference proteome</keyword>
<feature type="region of interest" description="Disordered" evidence="9">
    <location>
        <begin position="1152"/>
        <end position="1171"/>
    </location>
</feature>
<feature type="region of interest" description="Disordered" evidence="9">
    <location>
        <begin position="217"/>
        <end position="301"/>
    </location>
</feature>
<evidence type="ECO:0000256" key="9">
    <source>
        <dbReference type="SAM" id="MobiDB-lite"/>
    </source>
</evidence>
<evidence type="ECO:0000256" key="7">
    <source>
        <dbReference type="ARBA" id="ARBA00047899"/>
    </source>
</evidence>
<feature type="compositionally biased region" description="Polar residues" evidence="9">
    <location>
        <begin position="816"/>
        <end position="826"/>
    </location>
</feature>
<dbReference type="InterPro" id="IPR008271">
    <property type="entry name" value="Ser/Thr_kinase_AS"/>
</dbReference>
<dbReference type="GO" id="GO:0005524">
    <property type="term" value="F:ATP binding"/>
    <property type="evidence" value="ECO:0007669"/>
    <property type="project" value="UniProtKB-KW"/>
</dbReference>
<dbReference type="Gene3D" id="1.10.510.10">
    <property type="entry name" value="Transferase(Phosphotransferase) domain 1"/>
    <property type="match status" value="1"/>
</dbReference>
<evidence type="ECO:0000256" key="5">
    <source>
        <dbReference type="ARBA" id="ARBA00022777"/>
    </source>
</evidence>
<proteinExistence type="predicted"/>
<feature type="region of interest" description="Disordered" evidence="9">
    <location>
        <begin position="579"/>
        <end position="604"/>
    </location>
</feature>
<evidence type="ECO:0000259" key="10">
    <source>
        <dbReference type="PROSITE" id="PS50011"/>
    </source>
</evidence>
<dbReference type="SUPFAM" id="SSF56112">
    <property type="entry name" value="Protein kinase-like (PK-like)"/>
    <property type="match status" value="1"/>
</dbReference>
<comment type="catalytic activity">
    <reaction evidence="8">
        <text>L-seryl-[protein] + ATP = O-phospho-L-seryl-[protein] + ADP + H(+)</text>
        <dbReference type="Rhea" id="RHEA:17989"/>
        <dbReference type="Rhea" id="RHEA-COMP:9863"/>
        <dbReference type="Rhea" id="RHEA-COMP:11604"/>
        <dbReference type="ChEBI" id="CHEBI:15378"/>
        <dbReference type="ChEBI" id="CHEBI:29999"/>
        <dbReference type="ChEBI" id="CHEBI:30616"/>
        <dbReference type="ChEBI" id="CHEBI:83421"/>
        <dbReference type="ChEBI" id="CHEBI:456216"/>
        <dbReference type="EC" id="2.7.11.1"/>
    </reaction>
</comment>
<evidence type="ECO:0000256" key="3">
    <source>
        <dbReference type="ARBA" id="ARBA00022679"/>
    </source>
</evidence>
<evidence type="ECO:0000256" key="6">
    <source>
        <dbReference type="ARBA" id="ARBA00022840"/>
    </source>
</evidence>
<dbReference type="Proteomes" id="UP001139887">
    <property type="component" value="Unassembled WGS sequence"/>
</dbReference>
<feature type="compositionally biased region" description="Polar residues" evidence="9">
    <location>
        <begin position="257"/>
        <end position="273"/>
    </location>
</feature>
<feature type="region of interest" description="Disordered" evidence="9">
    <location>
        <begin position="799"/>
        <end position="874"/>
    </location>
</feature>
<keyword evidence="6" id="KW-0067">ATP-binding</keyword>
<protein>
    <recommendedName>
        <fullName evidence="1">non-specific serine/threonine protein kinase</fullName>
        <ecNumber evidence="1">2.7.11.1</ecNumber>
    </recommendedName>
</protein>
<feature type="compositionally biased region" description="Low complexity" evidence="9">
    <location>
        <begin position="937"/>
        <end position="958"/>
    </location>
</feature>